<evidence type="ECO:0000259" key="1">
    <source>
        <dbReference type="Pfam" id="PF01370"/>
    </source>
</evidence>
<dbReference type="InterPro" id="IPR001509">
    <property type="entry name" value="Epimerase_deHydtase"/>
</dbReference>
<proteinExistence type="predicted"/>
<accession>X1VWS7</accession>
<gene>
    <name evidence="2" type="ORF">S12H4_60514</name>
</gene>
<protein>
    <recommendedName>
        <fullName evidence="1">NAD-dependent epimerase/dehydratase domain-containing protein</fullName>
    </recommendedName>
</protein>
<feature type="domain" description="NAD-dependent epimerase/dehydratase" evidence="1">
    <location>
        <begin position="5"/>
        <end position="97"/>
    </location>
</feature>
<name>X1VWS7_9ZZZZ</name>
<dbReference type="Pfam" id="PF01370">
    <property type="entry name" value="Epimerase"/>
    <property type="match status" value="1"/>
</dbReference>
<organism evidence="2">
    <name type="scientific">marine sediment metagenome</name>
    <dbReference type="NCBI Taxonomy" id="412755"/>
    <lineage>
        <taxon>unclassified sequences</taxon>
        <taxon>metagenomes</taxon>
        <taxon>ecological metagenomes</taxon>
    </lineage>
</organism>
<sequence length="97" mass="11212">MNKKILITGTDGFIGSSLKHHFINSGFQVFGTTFFRTPNDEKEIQFDITKKEEFSKLWANEQFDIIVHNIGLVDQTLPYEMMHAVNTQGTEFMCEYA</sequence>
<evidence type="ECO:0000313" key="2">
    <source>
        <dbReference type="EMBL" id="GAJ23116.1"/>
    </source>
</evidence>
<dbReference type="SUPFAM" id="SSF51735">
    <property type="entry name" value="NAD(P)-binding Rossmann-fold domains"/>
    <property type="match status" value="1"/>
</dbReference>
<dbReference type="EMBL" id="BARW01039849">
    <property type="protein sequence ID" value="GAJ23116.1"/>
    <property type="molecule type" value="Genomic_DNA"/>
</dbReference>
<dbReference type="InterPro" id="IPR036291">
    <property type="entry name" value="NAD(P)-bd_dom_sf"/>
</dbReference>
<reference evidence="2" key="1">
    <citation type="journal article" date="2014" name="Front. Microbiol.">
        <title>High frequency of phylogenetically diverse reductive dehalogenase-homologous genes in deep subseafloor sedimentary metagenomes.</title>
        <authorList>
            <person name="Kawai M."/>
            <person name="Futagami T."/>
            <person name="Toyoda A."/>
            <person name="Takaki Y."/>
            <person name="Nishi S."/>
            <person name="Hori S."/>
            <person name="Arai W."/>
            <person name="Tsubouchi T."/>
            <person name="Morono Y."/>
            <person name="Uchiyama I."/>
            <person name="Ito T."/>
            <person name="Fujiyama A."/>
            <person name="Inagaki F."/>
            <person name="Takami H."/>
        </authorList>
    </citation>
    <scope>NUCLEOTIDE SEQUENCE</scope>
    <source>
        <strain evidence="2">Expedition CK06-06</strain>
    </source>
</reference>
<dbReference type="Gene3D" id="3.40.50.720">
    <property type="entry name" value="NAD(P)-binding Rossmann-like Domain"/>
    <property type="match status" value="1"/>
</dbReference>
<feature type="non-terminal residue" evidence="2">
    <location>
        <position position="97"/>
    </location>
</feature>
<comment type="caution">
    <text evidence="2">The sequence shown here is derived from an EMBL/GenBank/DDBJ whole genome shotgun (WGS) entry which is preliminary data.</text>
</comment>
<dbReference type="AlphaFoldDB" id="X1VWS7"/>